<dbReference type="OrthoDB" id="2987348at2"/>
<accession>A0A1A0QWP7</accession>
<dbReference type="Proteomes" id="UP000093902">
    <property type="component" value="Unassembled WGS sequence"/>
</dbReference>
<evidence type="ECO:0000256" key="1">
    <source>
        <dbReference type="ARBA" id="ARBA00022801"/>
    </source>
</evidence>
<dbReference type="InterPro" id="IPR000073">
    <property type="entry name" value="AB_hydrolase_1"/>
</dbReference>
<protein>
    <submittedName>
        <fullName evidence="3">Alpha/beta hydrolase</fullName>
    </submittedName>
</protein>
<reference evidence="4" key="1">
    <citation type="submission" date="2016-06" db="EMBL/GenBank/DDBJ databases">
        <authorList>
            <person name="Sutton G."/>
            <person name="Brinkac L."/>
            <person name="Sanka R."/>
            <person name="Adams M."/>
            <person name="Lau E."/>
            <person name="Mehaffy C."/>
            <person name="Tameris M."/>
            <person name="Hatherill M."/>
            <person name="Hanekom W."/>
            <person name="Mahomed H."/>
            <person name="Mcshane H."/>
        </authorList>
    </citation>
    <scope>NUCLEOTIDE SEQUENCE [LARGE SCALE GENOMIC DNA]</scope>
    <source>
        <strain evidence="4">852002-51209_SCH5440388</strain>
    </source>
</reference>
<organism evidence="3 4">
    <name type="scientific">Mycolicibacterium peregrinum</name>
    <name type="common">Mycobacterium peregrinum</name>
    <dbReference type="NCBI Taxonomy" id="43304"/>
    <lineage>
        <taxon>Bacteria</taxon>
        <taxon>Bacillati</taxon>
        <taxon>Actinomycetota</taxon>
        <taxon>Actinomycetes</taxon>
        <taxon>Mycobacteriales</taxon>
        <taxon>Mycobacteriaceae</taxon>
        <taxon>Mycolicibacterium</taxon>
    </lineage>
</organism>
<feature type="domain" description="AB hydrolase-1" evidence="2">
    <location>
        <begin position="22"/>
        <end position="159"/>
    </location>
</feature>
<sequence length="282" mass="30963">MDQYRRGEFVFDVTDSGPADGPVVVLLHGFPQQNTSWAQITPLLTAEGFRCLAPNQRGYSAGARPTRRRDYRAAELVEDTLALIDASGADRVHLVGHDWGAAVAWGVAGRAPERLASLSALSVPHPMAFVRSMLTSRQGLASWYMYVNQLPWVSERLLLGRDGRGKAIARSLIRSGLAPQAAERDAQAMTEAGALTAALNWYRAMPLNGSGLRAADKITVPTLYVWSDRDVAITAKPARDTANYVSGPYRFETLHEASHWLPEEKPAEIADMLLQWFATHPV</sequence>
<evidence type="ECO:0000313" key="3">
    <source>
        <dbReference type="EMBL" id="OBB26338.1"/>
    </source>
</evidence>
<evidence type="ECO:0000313" key="4">
    <source>
        <dbReference type="Proteomes" id="UP000093902"/>
    </source>
</evidence>
<evidence type="ECO:0000259" key="2">
    <source>
        <dbReference type="Pfam" id="PF00561"/>
    </source>
</evidence>
<gene>
    <name evidence="3" type="ORF">A5792_04055</name>
</gene>
<dbReference type="GO" id="GO:0016787">
    <property type="term" value="F:hydrolase activity"/>
    <property type="evidence" value="ECO:0007669"/>
    <property type="project" value="UniProtKB-KW"/>
</dbReference>
<dbReference type="SUPFAM" id="SSF53474">
    <property type="entry name" value="alpha/beta-Hydrolases"/>
    <property type="match status" value="1"/>
</dbReference>
<dbReference type="STRING" id="43304.GCA_001403655_03002"/>
<proteinExistence type="predicted"/>
<dbReference type="InterPro" id="IPR000639">
    <property type="entry name" value="Epox_hydrolase-like"/>
</dbReference>
<dbReference type="PRINTS" id="PR00412">
    <property type="entry name" value="EPOXHYDRLASE"/>
</dbReference>
<dbReference type="PANTHER" id="PTHR43329">
    <property type="entry name" value="EPOXIDE HYDROLASE"/>
    <property type="match status" value="1"/>
</dbReference>
<dbReference type="Pfam" id="PF00561">
    <property type="entry name" value="Abhydrolase_1"/>
    <property type="match status" value="1"/>
</dbReference>
<dbReference type="EMBL" id="LZSO01000034">
    <property type="protein sequence ID" value="OBB26338.1"/>
    <property type="molecule type" value="Genomic_DNA"/>
</dbReference>
<name>A0A1A0QWP7_MYCPR</name>
<dbReference type="RefSeq" id="WP_064934882.1">
    <property type="nucleotide sequence ID" value="NZ_LZSO01000034.1"/>
</dbReference>
<keyword evidence="1 3" id="KW-0378">Hydrolase</keyword>
<dbReference type="Gene3D" id="3.40.50.1820">
    <property type="entry name" value="alpha/beta hydrolase"/>
    <property type="match status" value="1"/>
</dbReference>
<dbReference type="InterPro" id="IPR029058">
    <property type="entry name" value="AB_hydrolase_fold"/>
</dbReference>
<comment type="caution">
    <text evidence="3">The sequence shown here is derived from an EMBL/GenBank/DDBJ whole genome shotgun (WGS) entry which is preliminary data.</text>
</comment>
<dbReference type="AlphaFoldDB" id="A0A1A0QWP7"/>